<comment type="subcellular location">
    <subcellularLocation>
        <location evidence="1">Membrane</location>
        <topology evidence="1">Multi-pass membrane protein</topology>
    </subcellularLocation>
</comment>
<name>A0A926RVI7_9BACI</name>
<feature type="transmembrane region" description="Helical" evidence="6">
    <location>
        <begin position="183"/>
        <end position="207"/>
    </location>
</feature>
<keyword evidence="3 6" id="KW-0812">Transmembrane</keyword>
<evidence type="ECO:0000256" key="2">
    <source>
        <dbReference type="ARBA" id="ARBA00009012"/>
    </source>
</evidence>
<keyword evidence="4 6" id="KW-1133">Transmembrane helix</keyword>
<evidence type="ECO:0000256" key="5">
    <source>
        <dbReference type="ARBA" id="ARBA00023136"/>
    </source>
</evidence>
<evidence type="ECO:0000313" key="7">
    <source>
        <dbReference type="EMBL" id="MBD1378886.1"/>
    </source>
</evidence>
<feature type="transmembrane region" description="Helical" evidence="6">
    <location>
        <begin position="155"/>
        <end position="177"/>
    </location>
</feature>
<evidence type="ECO:0000256" key="4">
    <source>
        <dbReference type="ARBA" id="ARBA00022989"/>
    </source>
</evidence>
<evidence type="ECO:0000256" key="3">
    <source>
        <dbReference type="ARBA" id="ARBA00022692"/>
    </source>
</evidence>
<dbReference type="RefSeq" id="WP_191154987.1">
    <property type="nucleotide sequence ID" value="NZ_JACXAI010000001.1"/>
</dbReference>
<feature type="transmembrane region" description="Helical" evidence="6">
    <location>
        <begin position="32"/>
        <end position="64"/>
    </location>
</feature>
<evidence type="ECO:0000256" key="1">
    <source>
        <dbReference type="ARBA" id="ARBA00004141"/>
    </source>
</evidence>
<gene>
    <name evidence="7" type="ORF">IC621_01470</name>
</gene>
<dbReference type="EMBL" id="JACXAI010000001">
    <property type="protein sequence ID" value="MBD1378886.1"/>
    <property type="molecule type" value="Genomic_DNA"/>
</dbReference>
<feature type="transmembrane region" description="Helical" evidence="6">
    <location>
        <begin position="243"/>
        <end position="261"/>
    </location>
</feature>
<evidence type="ECO:0000313" key="8">
    <source>
        <dbReference type="Proteomes" id="UP000626844"/>
    </source>
</evidence>
<sequence>MNGWDMLVGSLFSLAISYGGYRAHSLTKSGAAAAFFVGCSIFLGFCWIGFLLLGAFFVSSSLLSKFKREKKKSVEQLLAKSDKRDYVQVLANGGVPAVISIFQVMAPSHIWFFLFSISLAAANSDTWASEVGTLSKGNPRMMFTLKQVERGTSGAVSLLGTLAGLSGSFFIAILALIVTDITVLAFVLIMVFGFAGNLIDTIIGGILQVKYLCSSCKKVTENPVHCKVHGRKISGISIFNNDVVNFVSIVAAVIIGFGFSFKV</sequence>
<dbReference type="PANTHER" id="PTHR13353:SF5">
    <property type="entry name" value="TRANSMEMBRANE PROTEIN 19"/>
    <property type="match status" value="1"/>
</dbReference>
<protein>
    <submittedName>
        <fullName evidence="7">DUF92 domain-containing protein</fullName>
    </submittedName>
</protein>
<proteinExistence type="inferred from homology"/>
<dbReference type="InterPro" id="IPR002794">
    <property type="entry name" value="DUF92_TMEM19"/>
</dbReference>
<keyword evidence="8" id="KW-1185">Reference proteome</keyword>
<dbReference type="GO" id="GO:0016020">
    <property type="term" value="C:membrane"/>
    <property type="evidence" value="ECO:0007669"/>
    <property type="project" value="UniProtKB-SubCell"/>
</dbReference>
<dbReference type="AlphaFoldDB" id="A0A926RVI7"/>
<dbReference type="Pfam" id="PF01940">
    <property type="entry name" value="DUF92"/>
    <property type="match status" value="1"/>
</dbReference>
<keyword evidence="5 6" id="KW-0472">Membrane</keyword>
<feature type="transmembrane region" description="Helical" evidence="6">
    <location>
        <begin position="85"/>
        <end position="104"/>
    </location>
</feature>
<accession>A0A926RVI7</accession>
<reference evidence="7" key="1">
    <citation type="submission" date="2020-09" db="EMBL/GenBank/DDBJ databases">
        <title>A novel bacterium of genus Bacillus, isolated from South China Sea.</title>
        <authorList>
            <person name="Huang H."/>
            <person name="Mo K."/>
            <person name="Hu Y."/>
        </authorList>
    </citation>
    <scope>NUCLEOTIDE SEQUENCE</scope>
    <source>
        <strain evidence="7">IB182487</strain>
    </source>
</reference>
<dbReference type="Proteomes" id="UP000626844">
    <property type="component" value="Unassembled WGS sequence"/>
</dbReference>
<comment type="similarity">
    <text evidence="2">Belongs to the TMEM19 family.</text>
</comment>
<evidence type="ECO:0000256" key="6">
    <source>
        <dbReference type="SAM" id="Phobius"/>
    </source>
</evidence>
<organism evidence="7 8">
    <name type="scientific">Metabacillus arenae</name>
    <dbReference type="NCBI Taxonomy" id="2771434"/>
    <lineage>
        <taxon>Bacteria</taxon>
        <taxon>Bacillati</taxon>
        <taxon>Bacillota</taxon>
        <taxon>Bacilli</taxon>
        <taxon>Bacillales</taxon>
        <taxon>Bacillaceae</taxon>
        <taxon>Metabacillus</taxon>
    </lineage>
</organism>
<comment type="caution">
    <text evidence="7">The sequence shown here is derived from an EMBL/GenBank/DDBJ whole genome shotgun (WGS) entry which is preliminary data.</text>
</comment>
<dbReference type="PANTHER" id="PTHR13353">
    <property type="entry name" value="TRANSMEMBRANE PROTEIN 19"/>
    <property type="match status" value="1"/>
</dbReference>